<dbReference type="PANTHER" id="PTHR48061:SF49">
    <property type="entry name" value="DISEASE RESISTANCE FAMILY PROTEIN_LRR PROTEIN"/>
    <property type="match status" value="1"/>
</dbReference>
<evidence type="ECO:0000313" key="16">
    <source>
        <dbReference type="Proteomes" id="UP001603857"/>
    </source>
</evidence>
<comment type="similarity">
    <text evidence="2">Belongs to the RLP family.</text>
</comment>
<dbReference type="SMART" id="SM00365">
    <property type="entry name" value="LRR_SD22"/>
    <property type="match status" value="7"/>
</dbReference>
<dbReference type="SMART" id="SM00369">
    <property type="entry name" value="LRR_TYP"/>
    <property type="match status" value="10"/>
</dbReference>
<evidence type="ECO:0000256" key="9">
    <source>
        <dbReference type="ARBA" id="ARBA00023136"/>
    </source>
</evidence>
<dbReference type="PRINTS" id="PR00019">
    <property type="entry name" value="LEURICHRPT"/>
</dbReference>
<dbReference type="EMBL" id="JBGMDY010000004">
    <property type="protein sequence ID" value="KAL2337713.1"/>
    <property type="molecule type" value="Genomic_DNA"/>
</dbReference>
<dbReference type="Pfam" id="PF13855">
    <property type="entry name" value="LRR_8"/>
    <property type="match status" value="3"/>
</dbReference>
<keyword evidence="3" id="KW-1003">Cell membrane</keyword>
<evidence type="ECO:0000256" key="3">
    <source>
        <dbReference type="ARBA" id="ARBA00022475"/>
    </source>
</evidence>
<dbReference type="AlphaFoldDB" id="A0ABD1MQC2"/>
<keyword evidence="16" id="KW-1185">Reference proteome</keyword>
<organism evidence="15 16">
    <name type="scientific">Flemingia macrophylla</name>
    <dbReference type="NCBI Taxonomy" id="520843"/>
    <lineage>
        <taxon>Eukaryota</taxon>
        <taxon>Viridiplantae</taxon>
        <taxon>Streptophyta</taxon>
        <taxon>Embryophyta</taxon>
        <taxon>Tracheophyta</taxon>
        <taxon>Spermatophyta</taxon>
        <taxon>Magnoliopsida</taxon>
        <taxon>eudicotyledons</taxon>
        <taxon>Gunneridae</taxon>
        <taxon>Pentapetalae</taxon>
        <taxon>rosids</taxon>
        <taxon>fabids</taxon>
        <taxon>Fabales</taxon>
        <taxon>Fabaceae</taxon>
        <taxon>Papilionoideae</taxon>
        <taxon>50 kb inversion clade</taxon>
        <taxon>NPAAA clade</taxon>
        <taxon>indigoferoid/millettioid clade</taxon>
        <taxon>Phaseoleae</taxon>
        <taxon>Flemingia</taxon>
    </lineage>
</organism>
<keyword evidence="5" id="KW-0812">Transmembrane</keyword>
<evidence type="ECO:0000256" key="11">
    <source>
        <dbReference type="ARBA" id="ARBA00023180"/>
    </source>
</evidence>
<keyword evidence="9" id="KW-0472">Membrane</keyword>
<keyword evidence="6" id="KW-0732">Signal</keyword>
<feature type="region of interest" description="Disordered" evidence="12">
    <location>
        <begin position="1053"/>
        <end position="1076"/>
    </location>
</feature>
<reference evidence="15 16" key="1">
    <citation type="submission" date="2024-08" db="EMBL/GenBank/DDBJ databases">
        <title>Insights into the chromosomal genome structure of Flemingia macrophylla.</title>
        <authorList>
            <person name="Ding Y."/>
            <person name="Zhao Y."/>
            <person name="Bi W."/>
            <person name="Wu M."/>
            <person name="Zhao G."/>
            <person name="Gong Y."/>
            <person name="Li W."/>
            <person name="Zhang P."/>
        </authorList>
    </citation>
    <scope>NUCLEOTIDE SEQUENCE [LARGE SCALE GENOMIC DNA]</scope>
    <source>
        <strain evidence="15">DYQJB</strain>
        <tissue evidence="15">Leaf</tissue>
    </source>
</reference>
<dbReference type="PANTHER" id="PTHR48061">
    <property type="entry name" value="LEUCINE-RICH REPEAT RECEPTOR PROTEIN KINASE EMS1-LIKE-RELATED"/>
    <property type="match status" value="1"/>
</dbReference>
<comment type="subcellular location">
    <subcellularLocation>
        <location evidence="1">Cell membrane</location>
        <topology evidence="1">Single-pass type I membrane protein</topology>
    </subcellularLocation>
</comment>
<protein>
    <recommendedName>
        <fullName evidence="17">Verticillium wilt resistance-like protein</fullName>
    </recommendedName>
</protein>
<keyword evidence="11" id="KW-0325">Glycoprotein</keyword>
<dbReference type="SUPFAM" id="SSF52047">
    <property type="entry name" value="RNI-like"/>
    <property type="match status" value="1"/>
</dbReference>
<keyword evidence="8" id="KW-1133">Transmembrane helix</keyword>
<evidence type="ECO:0000259" key="13">
    <source>
        <dbReference type="Pfam" id="PF08263"/>
    </source>
</evidence>
<evidence type="ECO:0000256" key="12">
    <source>
        <dbReference type="SAM" id="MobiDB-lite"/>
    </source>
</evidence>
<gene>
    <name evidence="15" type="ORF">Fmac_012159</name>
</gene>
<accession>A0ABD1MQC2</accession>
<evidence type="ECO:0000256" key="4">
    <source>
        <dbReference type="ARBA" id="ARBA00022614"/>
    </source>
</evidence>
<evidence type="ECO:0000256" key="7">
    <source>
        <dbReference type="ARBA" id="ARBA00022737"/>
    </source>
</evidence>
<evidence type="ECO:0008006" key="17">
    <source>
        <dbReference type="Google" id="ProtNLM"/>
    </source>
</evidence>
<dbReference type="SUPFAM" id="SSF52058">
    <property type="entry name" value="L domain-like"/>
    <property type="match status" value="2"/>
</dbReference>
<dbReference type="Pfam" id="PF23598">
    <property type="entry name" value="LRR_14"/>
    <property type="match status" value="1"/>
</dbReference>
<dbReference type="InterPro" id="IPR001611">
    <property type="entry name" value="Leu-rich_rpt"/>
</dbReference>
<dbReference type="InterPro" id="IPR046956">
    <property type="entry name" value="RLP23-like"/>
</dbReference>
<feature type="domain" description="Leucine-rich repeat-containing N-terminal plant-type" evidence="13">
    <location>
        <begin position="32"/>
        <end position="73"/>
    </location>
</feature>
<sequence>MRITLLSLLSLFFCYLIYLSIYFSVTTGKCLEDQQLLLLQLKNNLTFNPEDSSKLKLWSQSIDCCDWSGVTCNNEGHVIGLDLSGELISGRFNDSSVVFGLQHLQQLNLAANNFSSVIPSGFNKLEKLTYLNLSYAGFEGQIPIEISQLTRLVTLDFSSFSFLTGQELKLENPNLPKLVQNLTSIRQLYLDGVSVTVPGHQWCTALLSLHNLQELSMSNCNLSGPLDPSLARLEKLSVIVLDQNNLSSSVPETFAHLKNLTILSLVYCGLTGTFPPGIFSIRTLSVIDISFNNNLHGIFPELPASGSLRTIRVGNTSFSGEFPHSIGNMRNLSELDFSFCQFNGTLPNSLSNLTELSYLDLSHNNFTGQIPSFEMAKKLTYLGLSNNGLSGAIPSSSHFEGLNNLVSIDLGYNSINGSIPSSLFTLPRLQRILLSHNQFGQLGEFTNVSSSKLNILDLSSNNLSGPFPTSIFHLNTLSILLLSSNKFNGSTHLNKLLGLKNLTTLDLSYNYLSINVNVTNVDRPSFPSISTLKLASCNMKTFPSFLRNQTKLTNLDLSDNHIQGIVPNWIWKLQNLASLNISHNLLTHLEGPLQNLSSNLFVLDLHYNKLQGPIPVFPKYATYLDYSGNKFNSFIPQDIGNYLSVAIFLSLSNNTLSGSIPYSLCKASYLQVLDLSINNISGTIPSCLMTMGETLGVLNLRKNNLTGPIPDRFSAACALRTLNLHHNKLDGKIPKSLSNCTKLEVLDLGNNKIVDAFPCLLKNIPTLRVLVLRKNEFYGHIGCPKTNGTWHMLQIVDLAINNFSGKLPAKCFTTWEAMMSDENQTTFKVNHIRYQFLQYGSQIYYQDSVTITIKGQRMDLVKILTVFTSIDFSSNHFEGKIPKELFDFKALYTLNLSNNYFSGQIPPSIGNLKDLESLDLSNNSLEGNIPTELATLSFLSFLNLSLNNLSGKIPTGTQIQTFSETSFVGNEGLCGPPLTNCTANISPVTTESAMEFDWQYICTGIGFGVGAGVIVPTMMIWERGKQWSTDSIDKLLMLVFPLFGLVYTPIEDDDDAKEKGDDYSEEEEEDDEEDNWDHPRFRGRYCVFCSKLDITMKKVIHDPSCTCYPSSSASNSSHSSKSYSP</sequence>
<evidence type="ECO:0000256" key="6">
    <source>
        <dbReference type="ARBA" id="ARBA00022729"/>
    </source>
</evidence>
<dbReference type="InterPro" id="IPR032675">
    <property type="entry name" value="LRR_dom_sf"/>
</dbReference>
<dbReference type="PROSITE" id="PS51450">
    <property type="entry name" value="LRR"/>
    <property type="match status" value="1"/>
</dbReference>
<dbReference type="Pfam" id="PF00560">
    <property type="entry name" value="LRR_1"/>
    <property type="match status" value="5"/>
</dbReference>
<feature type="compositionally biased region" description="Acidic residues" evidence="12">
    <location>
        <begin position="1063"/>
        <end position="1075"/>
    </location>
</feature>
<dbReference type="GO" id="GO:0005886">
    <property type="term" value="C:plasma membrane"/>
    <property type="evidence" value="ECO:0007669"/>
    <property type="project" value="UniProtKB-SubCell"/>
</dbReference>
<evidence type="ECO:0000313" key="15">
    <source>
        <dbReference type="EMBL" id="KAL2337713.1"/>
    </source>
</evidence>
<dbReference type="InterPro" id="IPR013210">
    <property type="entry name" value="LRR_N_plant-typ"/>
</dbReference>
<evidence type="ECO:0000256" key="8">
    <source>
        <dbReference type="ARBA" id="ARBA00022989"/>
    </source>
</evidence>
<evidence type="ECO:0000256" key="10">
    <source>
        <dbReference type="ARBA" id="ARBA00023170"/>
    </source>
</evidence>
<keyword evidence="10" id="KW-0675">Receptor</keyword>
<dbReference type="InterPro" id="IPR055414">
    <property type="entry name" value="LRR_R13L4/SHOC2-like"/>
</dbReference>
<feature type="domain" description="Disease resistance R13L4/SHOC-2-like LRR" evidence="14">
    <location>
        <begin position="301"/>
        <end position="539"/>
    </location>
</feature>
<dbReference type="InterPro" id="IPR003591">
    <property type="entry name" value="Leu-rich_rpt_typical-subtyp"/>
</dbReference>
<proteinExistence type="inferred from homology"/>
<evidence type="ECO:0000256" key="5">
    <source>
        <dbReference type="ARBA" id="ARBA00022692"/>
    </source>
</evidence>
<dbReference type="FunFam" id="3.80.10.10:FF:000095">
    <property type="entry name" value="LRR receptor-like serine/threonine-protein kinase GSO1"/>
    <property type="match status" value="1"/>
</dbReference>
<dbReference type="FunFam" id="3.80.10.10:FF:000213">
    <property type="entry name" value="Tyrosine-sulfated glycopeptide receptor 1"/>
    <property type="match status" value="2"/>
</dbReference>
<keyword evidence="7" id="KW-0677">Repeat</keyword>
<evidence type="ECO:0000259" key="14">
    <source>
        <dbReference type="Pfam" id="PF23598"/>
    </source>
</evidence>
<dbReference type="Gene3D" id="3.80.10.10">
    <property type="entry name" value="Ribonuclease Inhibitor"/>
    <property type="match status" value="6"/>
</dbReference>
<keyword evidence="4" id="KW-0433">Leucine-rich repeat</keyword>
<dbReference type="Pfam" id="PF08263">
    <property type="entry name" value="LRRNT_2"/>
    <property type="match status" value="1"/>
</dbReference>
<evidence type="ECO:0000256" key="1">
    <source>
        <dbReference type="ARBA" id="ARBA00004251"/>
    </source>
</evidence>
<evidence type="ECO:0000256" key="2">
    <source>
        <dbReference type="ARBA" id="ARBA00009592"/>
    </source>
</evidence>
<comment type="caution">
    <text evidence="15">The sequence shown here is derived from an EMBL/GenBank/DDBJ whole genome shotgun (WGS) entry which is preliminary data.</text>
</comment>
<name>A0ABD1MQC2_9FABA</name>
<dbReference type="Proteomes" id="UP001603857">
    <property type="component" value="Unassembled WGS sequence"/>
</dbReference>